<feature type="domain" description="Maltokinase N-terminal cap" evidence="15">
    <location>
        <begin position="13"/>
        <end position="94"/>
    </location>
</feature>
<evidence type="ECO:0000259" key="15">
    <source>
        <dbReference type="Pfam" id="PF18085"/>
    </source>
</evidence>
<evidence type="ECO:0000256" key="7">
    <source>
        <dbReference type="ARBA" id="ARBA00022679"/>
    </source>
</evidence>
<keyword evidence="10" id="KW-0067">ATP-binding</keyword>
<protein>
    <recommendedName>
        <fullName evidence="5">Maltokinase</fullName>
        <ecNumber evidence="4">2.7.1.175</ecNumber>
    </recommendedName>
    <alternativeName>
        <fullName evidence="13">Maltose-1-phosphate synthase</fullName>
    </alternativeName>
</protein>
<evidence type="ECO:0000256" key="14">
    <source>
        <dbReference type="ARBA" id="ARBA00049067"/>
    </source>
</evidence>
<evidence type="ECO:0000256" key="13">
    <source>
        <dbReference type="ARBA" id="ARBA00031251"/>
    </source>
</evidence>
<keyword evidence="8" id="KW-0547">Nucleotide-binding</keyword>
<dbReference type="Proteomes" id="UP000199651">
    <property type="component" value="Unassembled WGS sequence"/>
</dbReference>
<dbReference type="Gene3D" id="3.90.1200.10">
    <property type="match status" value="1"/>
</dbReference>
<comment type="pathway">
    <text evidence="1">Glycan biosynthesis; glycogen biosynthesis.</text>
</comment>
<dbReference type="GO" id="GO:0005978">
    <property type="term" value="P:glycogen biosynthetic process"/>
    <property type="evidence" value="ECO:0007669"/>
    <property type="project" value="UniProtKB-UniPathway"/>
</dbReference>
<evidence type="ECO:0000256" key="10">
    <source>
        <dbReference type="ARBA" id="ARBA00022840"/>
    </source>
</evidence>
<keyword evidence="17" id="KW-1185">Reference proteome</keyword>
<evidence type="ECO:0000256" key="4">
    <source>
        <dbReference type="ARBA" id="ARBA00011962"/>
    </source>
</evidence>
<keyword evidence="6" id="KW-0321">Glycogen metabolism</keyword>
<evidence type="ECO:0000256" key="6">
    <source>
        <dbReference type="ARBA" id="ARBA00022600"/>
    </source>
</evidence>
<keyword evidence="12" id="KW-0119">Carbohydrate metabolism</keyword>
<dbReference type="UniPathway" id="UPA00164"/>
<proteinExistence type="inferred from homology"/>
<dbReference type="GO" id="GO:0005524">
    <property type="term" value="F:ATP binding"/>
    <property type="evidence" value="ECO:0007669"/>
    <property type="project" value="UniProtKB-KW"/>
</dbReference>
<dbReference type="EC" id="2.7.1.175" evidence="4"/>
<dbReference type="AlphaFoldDB" id="A0A1H0TSK1"/>
<evidence type="ECO:0000256" key="1">
    <source>
        <dbReference type="ARBA" id="ARBA00004964"/>
    </source>
</evidence>
<gene>
    <name evidence="16" type="ORF">SAMN05192558_110153</name>
</gene>
<organism evidence="16 17">
    <name type="scientific">Actinokineospora alba</name>
    <dbReference type="NCBI Taxonomy" id="504798"/>
    <lineage>
        <taxon>Bacteria</taxon>
        <taxon>Bacillati</taxon>
        <taxon>Actinomycetota</taxon>
        <taxon>Actinomycetes</taxon>
        <taxon>Pseudonocardiales</taxon>
        <taxon>Pseudonocardiaceae</taxon>
        <taxon>Actinokineospora</taxon>
    </lineage>
</organism>
<evidence type="ECO:0000313" key="17">
    <source>
        <dbReference type="Proteomes" id="UP000199651"/>
    </source>
</evidence>
<keyword evidence="7" id="KW-0808">Transferase</keyword>
<dbReference type="SUPFAM" id="SSF56112">
    <property type="entry name" value="Protein kinase-like (PK-like)"/>
    <property type="match status" value="1"/>
</dbReference>
<evidence type="ECO:0000256" key="9">
    <source>
        <dbReference type="ARBA" id="ARBA00022777"/>
    </source>
</evidence>
<sequence length="451" mass="49161">MTVDAMADLLRDWLPAQRWFAAKDSVIQRVSTVREHVLRDADPMLVHAVVAVDLDAETQHYQLLLGLRPSLPEQLAHAAIGRHDGMAVYDAVHDAEALSLLLGLIAAEREVGELRFTPEPGVRLDPDLRPRPVLAEQSNTSVVYGQQYILKLFRRVSPGDNPDVSLHRALHSVDSEHIATPLGGLRAPLLGVDTDLAFLQEFLPAAADGWPMATASVRDLLAGTGGDAARVGGDFAAESYRLGQTVAALHADLRTALGETVTDSVHATELAATMHRRLDRALTRAPELARHEADIRAVYDQVGSARGPMRVQRIHADLHLGQALRTPARWVVIDFEGEPAASRQDRETPCSPLRDVAGMLRSFDYAANHLLVGCGPAGGLHEQARLWTERNRTAFCDGYADLAEDPRADSALLAAFELDKAVYEVAYERTHRPTWVGIPLAAVDRLLGTAP</sequence>
<keyword evidence="11" id="KW-0320">Glycogen biosynthesis</keyword>
<accession>A0A1H0TSK1</accession>
<evidence type="ECO:0000256" key="11">
    <source>
        <dbReference type="ARBA" id="ARBA00023056"/>
    </source>
</evidence>
<evidence type="ECO:0000256" key="3">
    <source>
        <dbReference type="ARBA" id="ARBA00011245"/>
    </source>
</evidence>
<dbReference type="InterPro" id="IPR011009">
    <property type="entry name" value="Kinase-like_dom_sf"/>
</dbReference>
<dbReference type="EMBL" id="FNJB01000010">
    <property type="protein sequence ID" value="SDP56618.1"/>
    <property type="molecule type" value="Genomic_DNA"/>
</dbReference>
<evidence type="ECO:0000256" key="2">
    <source>
        <dbReference type="ARBA" id="ARBA00006219"/>
    </source>
</evidence>
<comment type="subunit">
    <text evidence="3">Monomer.</text>
</comment>
<keyword evidence="9 16" id="KW-0418">Kinase</keyword>
<evidence type="ECO:0000313" key="16">
    <source>
        <dbReference type="EMBL" id="SDP56618.1"/>
    </source>
</evidence>
<dbReference type="Pfam" id="PF18085">
    <property type="entry name" value="Mak_N_cap"/>
    <property type="match status" value="1"/>
</dbReference>
<evidence type="ECO:0000256" key="5">
    <source>
        <dbReference type="ARBA" id="ARBA00013882"/>
    </source>
</evidence>
<evidence type="ECO:0000256" key="12">
    <source>
        <dbReference type="ARBA" id="ARBA00023277"/>
    </source>
</evidence>
<comment type="similarity">
    <text evidence="2">Belongs to the aminoglycoside phosphotransferase family.</text>
</comment>
<dbReference type="GO" id="GO:0016301">
    <property type="term" value="F:kinase activity"/>
    <property type="evidence" value="ECO:0007669"/>
    <property type="project" value="UniProtKB-KW"/>
</dbReference>
<evidence type="ECO:0000256" key="8">
    <source>
        <dbReference type="ARBA" id="ARBA00022741"/>
    </source>
</evidence>
<name>A0A1H0TSK1_9PSEU</name>
<dbReference type="InterPro" id="IPR040999">
    <property type="entry name" value="Mak_N_cap"/>
</dbReference>
<reference evidence="17" key="1">
    <citation type="submission" date="2016-10" db="EMBL/GenBank/DDBJ databases">
        <authorList>
            <person name="Varghese N."/>
            <person name="Submissions S."/>
        </authorList>
    </citation>
    <scope>NUCLEOTIDE SEQUENCE [LARGE SCALE GENOMIC DNA]</scope>
    <source>
        <strain evidence="17">IBRC-M 10655</strain>
    </source>
</reference>
<dbReference type="STRING" id="504798.SAMN05421871_110153"/>
<comment type="catalytic activity">
    <reaction evidence="14">
        <text>D-maltose + ATP = alpha-maltose 1-phosphate + ADP + H(+)</text>
        <dbReference type="Rhea" id="RHEA:31915"/>
        <dbReference type="ChEBI" id="CHEBI:15378"/>
        <dbReference type="ChEBI" id="CHEBI:17306"/>
        <dbReference type="ChEBI" id="CHEBI:30616"/>
        <dbReference type="ChEBI" id="CHEBI:63576"/>
        <dbReference type="ChEBI" id="CHEBI:456216"/>
        <dbReference type="EC" id="2.7.1.175"/>
    </reaction>
</comment>